<dbReference type="EMBL" id="AMSQ01000025">
    <property type="protein sequence ID" value="EKU45734.1"/>
    <property type="molecule type" value="Genomic_DNA"/>
</dbReference>
<dbReference type="PATRIC" id="fig|1229783.3.peg.2150"/>
<comment type="caution">
    <text evidence="1">The sequence shown here is derived from an EMBL/GenBank/DDBJ whole genome shotgun (WGS) entry which is preliminary data.</text>
</comment>
<proteinExistence type="predicted"/>
<dbReference type="OrthoDB" id="2394797at2"/>
<dbReference type="RefSeq" id="WP_009384924.1">
    <property type="nucleotide sequence ID" value="NZ_AMSQ01000025.1"/>
</dbReference>
<dbReference type="AlphaFoldDB" id="K9AEI1"/>
<evidence type="ECO:0000313" key="1">
    <source>
        <dbReference type="EMBL" id="EKU45734.1"/>
    </source>
</evidence>
<keyword evidence="2" id="KW-1185">Reference proteome</keyword>
<name>K9AEI1_9STAP</name>
<sequence>MIQSKSQEKIQIQDLAIEWDCFITSENDLILEGIDREQIREHIREKVLEPYAFKHGQYHFKTQDIKSLIIKQQLVI</sequence>
<gene>
    <name evidence="1" type="ORF">C273_10812</name>
</gene>
<dbReference type="Proteomes" id="UP000009885">
    <property type="component" value="Unassembled WGS sequence"/>
</dbReference>
<accession>K9AEI1</accession>
<protein>
    <submittedName>
        <fullName evidence="1">Uncharacterized protein</fullName>
    </submittedName>
</protein>
<evidence type="ECO:0000313" key="2">
    <source>
        <dbReference type="Proteomes" id="UP000009885"/>
    </source>
</evidence>
<organism evidence="1 2">
    <name type="scientific">Staphylococcus massiliensis S46</name>
    <dbReference type="NCBI Taxonomy" id="1229783"/>
    <lineage>
        <taxon>Bacteria</taxon>
        <taxon>Bacillati</taxon>
        <taxon>Bacillota</taxon>
        <taxon>Bacilli</taxon>
        <taxon>Bacillales</taxon>
        <taxon>Staphylococcaceae</taxon>
        <taxon>Staphylococcus</taxon>
    </lineage>
</organism>
<reference evidence="1 2" key="1">
    <citation type="journal article" date="2013" name="Genome Announc.">
        <title>Genome Sequence of Staphylococcus massiliensis Strain S46, Isolated from the Surface of Healthy Human Skin.</title>
        <authorList>
            <person name="Srivastav R."/>
            <person name="Singh A."/>
            <person name="Jangir P.K."/>
            <person name="Kumari C."/>
            <person name="Muduli S."/>
            <person name="Sharma R."/>
        </authorList>
    </citation>
    <scope>NUCLEOTIDE SEQUENCE [LARGE SCALE GENOMIC DNA]</scope>
    <source>
        <strain evidence="1 2">S46</strain>
    </source>
</reference>